<dbReference type="EMBL" id="CAADEZ010000035">
    <property type="protein sequence ID" value="VFJ46302.1"/>
    <property type="molecule type" value="Genomic_DNA"/>
</dbReference>
<organism evidence="1">
    <name type="scientific">Candidatus Kentrum sp. FM</name>
    <dbReference type="NCBI Taxonomy" id="2126340"/>
    <lineage>
        <taxon>Bacteria</taxon>
        <taxon>Pseudomonadati</taxon>
        <taxon>Pseudomonadota</taxon>
        <taxon>Gammaproteobacteria</taxon>
        <taxon>Candidatus Kentrum</taxon>
    </lineage>
</organism>
<gene>
    <name evidence="1" type="ORF">BECKFM1743A_GA0114220_100358</name>
    <name evidence="3" type="ORF">BECKFM1743B_GA0114221_100369</name>
    <name evidence="2" type="ORF">BECKFM1743C_GA0114222_100724</name>
</gene>
<dbReference type="EMBL" id="CAADFL010000036">
    <property type="protein sequence ID" value="VFK07283.1"/>
    <property type="molecule type" value="Genomic_DNA"/>
</dbReference>
<sequence>MSIDKSLIAHNPVFILASERSGTNLLRRRLTESQSTVFGPAPIHILKHLHYAEPYYGKLEDDVNFYALIDDALSLVYKHFSPWDISLSREQVLNAYTTIFPRRRCVIGVMHVLYTMYARCKGYNTYLCKDNNLFDFACEIHQKLPDARFIYLYRDPRDVVLSQLKRPTQVKNIHYLAQLWKEEQIKCIHAHAELEGVHLSKSISYETLISDEERTIRNLCQWLNLEVTNKPRTAFQENIDIHEWKNLDSPTIKNNKDKYMTEFSQGDIAKIEACVWYQMKWLGFTPIHASRPEYFRLKKYGEIITAKFLHYVKGKFGRNYLTDGQLTRSEALTAIRKKWT</sequence>
<dbReference type="InterPro" id="IPR027417">
    <property type="entry name" value="P-loop_NTPase"/>
</dbReference>
<reference evidence="1" key="1">
    <citation type="submission" date="2019-02" db="EMBL/GenBank/DDBJ databases">
        <authorList>
            <person name="Gruber-Vodicka R. H."/>
            <person name="Seah K. B. B."/>
        </authorList>
    </citation>
    <scope>NUCLEOTIDE SEQUENCE</scope>
    <source>
        <strain evidence="1">BECK_BZ163</strain>
        <strain evidence="3">BECK_BZ164</strain>
        <strain evidence="2">BECK_BZ165</strain>
    </source>
</reference>
<evidence type="ECO:0000313" key="3">
    <source>
        <dbReference type="EMBL" id="VFK07283.1"/>
    </source>
</evidence>
<evidence type="ECO:0000313" key="1">
    <source>
        <dbReference type="EMBL" id="VFJ46302.1"/>
    </source>
</evidence>
<accession>A0A450S3L4</accession>
<dbReference type="SUPFAM" id="SSF52540">
    <property type="entry name" value="P-loop containing nucleoside triphosphate hydrolases"/>
    <property type="match status" value="1"/>
</dbReference>
<dbReference type="GO" id="GO:0016740">
    <property type="term" value="F:transferase activity"/>
    <property type="evidence" value="ECO:0007669"/>
    <property type="project" value="UniProtKB-KW"/>
</dbReference>
<evidence type="ECO:0000313" key="2">
    <source>
        <dbReference type="EMBL" id="VFJ49545.1"/>
    </source>
</evidence>
<name>A0A450S3L4_9GAMM</name>
<dbReference type="Pfam" id="PF13469">
    <property type="entry name" value="Sulfotransfer_3"/>
    <property type="match status" value="1"/>
</dbReference>
<dbReference type="EMBL" id="CAADFA010000072">
    <property type="protein sequence ID" value="VFJ49545.1"/>
    <property type="molecule type" value="Genomic_DNA"/>
</dbReference>
<keyword evidence="1" id="KW-0808">Transferase</keyword>
<dbReference type="AlphaFoldDB" id="A0A450S3L4"/>
<dbReference type="Gene3D" id="3.40.50.300">
    <property type="entry name" value="P-loop containing nucleotide triphosphate hydrolases"/>
    <property type="match status" value="1"/>
</dbReference>
<proteinExistence type="predicted"/>
<protein>
    <submittedName>
        <fullName evidence="1">Sulfotransferase family protein</fullName>
    </submittedName>
</protein>